<protein>
    <submittedName>
        <fullName evidence="1">Uncharacterized protein</fullName>
    </submittedName>
</protein>
<dbReference type="EMBL" id="JACTNZ010000006">
    <property type="protein sequence ID" value="KAG5544528.1"/>
    <property type="molecule type" value="Genomic_DNA"/>
</dbReference>
<proteinExistence type="predicted"/>
<dbReference type="AlphaFoldDB" id="A0AAV6JWK6"/>
<gene>
    <name evidence="1" type="ORF">RHGRI_017077</name>
</gene>
<organism evidence="1 2">
    <name type="scientific">Rhododendron griersonianum</name>
    <dbReference type="NCBI Taxonomy" id="479676"/>
    <lineage>
        <taxon>Eukaryota</taxon>
        <taxon>Viridiplantae</taxon>
        <taxon>Streptophyta</taxon>
        <taxon>Embryophyta</taxon>
        <taxon>Tracheophyta</taxon>
        <taxon>Spermatophyta</taxon>
        <taxon>Magnoliopsida</taxon>
        <taxon>eudicotyledons</taxon>
        <taxon>Gunneridae</taxon>
        <taxon>Pentapetalae</taxon>
        <taxon>asterids</taxon>
        <taxon>Ericales</taxon>
        <taxon>Ericaceae</taxon>
        <taxon>Ericoideae</taxon>
        <taxon>Rhodoreae</taxon>
        <taxon>Rhododendron</taxon>
    </lineage>
</organism>
<dbReference type="Proteomes" id="UP000823749">
    <property type="component" value="Chromosome 6"/>
</dbReference>
<evidence type="ECO:0000313" key="1">
    <source>
        <dbReference type="EMBL" id="KAG5544528.1"/>
    </source>
</evidence>
<evidence type="ECO:0000313" key="2">
    <source>
        <dbReference type="Proteomes" id="UP000823749"/>
    </source>
</evidence>
<sequence length="169" mass="18585">MPATELASRTRSSKEQIPTGLPQLRFSDGFTESANVFQETSSSVGSFSFFYINWVRCRTSQRRGQPWDGSRCIFQHQLGSDRPLQLEVKTMPLQCMRMPVLAEYSGNLTNDNVEFGFVSVPPSLADAQPNGLGRSSTAGHGYGVFPLTGPARTTSVESSPLEFLDTLKV</sequence>
<comment type="caution">
    <text evidence="1">The sequence shown here is derived from an EMBL/GenBank/DDBJ whole genome shotgun (WGS) entry which is preliminary data.</text>
</comment>
<accession>A0AAV6JWK6</accession>
<reference evidence="1 2" key="1">
    <citation type="submission" date="2020-08" db="EMBL/GenBank/DDBJ databases">
        <title>Plant Genome Project.</title>
        <authorList>
            <person name="Zhang R.-G."/>
        </authorList>
    </citation>
    <scope>NUCLEOTIDE SEQUENCE [LARGE SCALE GENOMIC DNA]</scope>
    <source>
        <strain evidence="1">WSP0</strain>
        <tissue evidence="1">Leaf</tissue>
    </source>
</reference>
<name>A0AAV6JWK6_9ERIC</name>
<keyword evidence="2" id="KW-1185">Reference proteome</keyword>